<name>A0A3S4DDF3_SEROD</name>
<dbReference type="Proteomes" id="UP000281391">
    <property type="component" value="Chromosome"/>
</dbReference>
<dbReference type="SUPFAM" id="SSF55486">
    <property type="entry name" value="Metalloproteases ('zincins'), catalytic domain"/>
    <property type="match status" value="1"/>
</dbReference>
<dbReference type="EMBL" id="LR134117">
    <property type="protein sequence ID" value="VDZ51352.1"/>
    <property type="molecule type" value="Genomic_DNA"/>
</dbReference>
<reference evidence="1 2" key="1">
    <citation type="submission" date="2018-12" db="EMBL/GenBank/DDBJ databases">
        <authorList>
            <consortium name="Pathogen Informatics"/>
        </authorList>
    </citation>
    <scope>NUCLEOTIDE SEQUENCE [LARGE SCALE GENOMIC DNA]</scope>
    <source>
        <strain evidence="1 2">NCTC11214</strain>
    </source>
</reference>
<organism evidence="1 2">
    <name type="scientific">Serratia odorifera</name>
    <dbReference type="NCBI Taxonomy" id="618"/>
    <lineage>
        <taxon>Bacteria</taxon>
        <taxon>Pseudomonadati</taxon>
        <taxon>Pseudomonadota</taxon>
        <taxon>Gammaproteobacteria</taxon>
        <taxon>Enterobacterales</taxon>
        <taxon>Yersiniaceae</taxon>
        <taxon>Serratia</taxon>
    </lineage>
</organism>
<evidence type="ECO:0000313" key="2">
    <source>
        <dbReference type="Proteomes" id="UP000281391"/>
    </source>
</evidence>
<gene>
    <name evidence="1" type="ORF">NCTC11214_00161</name>
</gene>
<proteinExistence type="predicted"/>
<accession>A0A3S4DDF3</accession>
<sequence length="614" mass="67606">MVAHLAEVAEDVTNIIFKNSRINTAVEVLLEEIDDPDNLIGTATPLRVKSMLEGASLAIDSNDQNPRTLANRQFFKALSRLKQDRKAQVVCVLLGKKKAESSLGVAVSVPGSLRALLDSRDNLLGQCFISVLLADENMPAVALNRATFTHELGHVLGGEHPFVQLNTDKNDIKVLTGSKDYYWMKGYHLANPRYSTVMGYKRRLPYFSSADVRLSGRPALSLGEAISGVTPTDMARGLRVTARALAQAYRYARVGAHIDIGVMPRQEGRPVPGVVEQDIVGDQKLMLTAVPFAGRATFSHWRVDDAIVERGKPHIVINTGAPRTVRACFTELAEMHDVTFVADLPVEGFLVFYELFNDKGALTVYKHRVPGNGHVTLKLPHGTDVELESLPNVNKEINSHIFVYTLDRASFLSEAPRFRVTQNHTIGTRPVRLDFHVERGDLGYLVYEQYEDAAPFYTVKTYGNGNNTPWRVALHGVELARSEGDTLHFSKSLLVPELKPADVNHAVGVDITFGDGDTAQVVRKVLLDCDANVGKILLSREATLDVKAVAYSTFPSVSSMTVARGTRMYAQVLLSEEAQKAGYTVKSWNIGGATDRQVAFTVDNDMTLTVTFTR</sequence>
<dbReference type="AlphaFoldDB" id="A0A3S4DDF3"/>
<protein>
    <submittedName>
        <fullName evidence="1">Uncharacterized protein</fullName>
    </submittedName>
</protein>
<evidence type="ECO:0000313" key="1">
    <source>
        <dbReference type="EMBL" id="VDZ51352.1"/>
    </source>
</evidence>
<dbReference type="KEGG" id="sof:NCTC11214_00161"/>